<sequence>RFSNLQIFASMEEMRVRAGCTTQSTTHCKVTSIGNKKQQKAVTWKEIAKRRQLRDESKSDNSSGSGVHYNIETSDESPVVTTRAKSKGQEAVVATASAP</sequence>
<evidence type="ECO:0000313" key="2">
    <source>
        <dbReference type="EMBL" id="MCE5166110.1"/>
    </source>
</evidence>
<dbReference type="EMBL" id="JACEIK010019361">
    <property type="protein sequence ID" value="MCE5166110.1"/>
    <property type="molecule type" value="Genomic_DNA"/>
</dbReference>
<evidence type="ECO:0000256" key="1">
    <source>
        <dbReference type="SAM" id="MobiDB-lite"/>
    </source>
</evidence>
<accession>A0ABS8Y693</accession>
<protein>
    <submittedName>
        <fullName evidence="2">Uncharacterized protein</fullName>
    </submittedName>
</protein>
<keyword evidence="3" id="KW-1185">Reference proteome</keyword>
<organism evidence="2 3">
    <name type="scientific">Datura stramonium</name>
    <name type="common">Jimsonweed</name>
    <name type="synonym">Common thornapple</name>
    <dbReference type="NCBI Taxonomy" id="4076"/>
    <lineage>
        <taxon>Eukaryota</taxon>
        <taxon>Viridiplantae</taxon>
        <taxon>Streptophyta</taxon>
        <taxon>Embryophyta</taxon>
        <taxon>Tracheophyta</taxon>
        <taxon>Spermatophyta</taxon>
        <taxon>Magnoliopsida</taxon>
        <taxon>eudicotyledons</taxon>
        <taxon>Gunneridae</taxon>
        <taxon>Pentapetalae</taxon>
        <taxon>asterids</taxon>
        <taxon>lamiids</taxon>
        <taxon>Solanales</taxon>
        <taxon>Solanaceae</taxon>
        <taxon>Solanoideae</taxon>
        <taxon>Datureae</taxon>
        <taxon>Datura</taxon>
    </lineage>
</organism>
<gene>
    <name evidence="2" type="ORF">HAX54_014868</name>
</gene>
<dbReference type="Proteomes" id="UP000823775">
    <property type="component" value="Unassembled WGS sequence"/>
</dbReference>
<feature type="compositionally biased region" description="Basic and acidic residues" evidence="1">
    <location>
        <begin position="46"/>
        <end position="59"/>
    </location>
</feature>
<feature type="region of interest" description="Disordered" evidence="1">
    <location>
        <begin position="43"/>
        <end position="99"/>
    </location>
</feature>
<comment type="caution">
    <text evidence="2">The sequence shown here is derived from an EMBL/GenBank/DDBJ whole genome shotgun (WGS) entry which is preliminary data.</text>
</comment>
<feature type="non-terminal residue" evidence="2">
    <location>
        <position position="1"/>
    </location>
</feature>
<proteinExistence type="predicted"/>
<reference evidence="2 3" key="1">
    <citation type="journal article" date="2021" name="BMC Genomics">
        <title>Datura genome reveals duplications of psychoactive alkaloid biosynthetic genes and high mutation rate following tissue culture.</title>
        <authorList>
            <person name="Rajewski A."/>
            <person name="Carter-House D."/>
            <person name="Stajich J."/>
            <person name="Litt A."/>
        </authorList>
    </citation>
    <scope>NUCLEOTIDE SEQUENCE [LARGE SCALE GENOMIC DNA]</scope>
    <source>
        <strain evidence="2">AR-01</strain>
    </source>
</reference>
<name>A0ABS8Y693_DATST</name>
<evidence type="ECO:0000313" key="3">
    <source>
        <dbReference type="Proteomes" id="UP000823775"/>
    </source>
</evidence>